<accession>W4MC34</accession>
<evidence type="ECO:0000313" key="3">
    <source>
        <dbReference type="Proteomes" id="UP000019140"/>
    </source>
</evidence>
<dbReference type="Gene3D" id="3.90.1200.10">
    <property type="match status" value="1"/>
</dbReference>
<dbReference type="InterPro" id="IPR011009">
    <property type="entry name" value="Kinase-like_dom_sf"/>
</dbReference>
<dbReference type="InterPro" id="IPR041726">
    <property type="entry name" value="ACAD10_11_N"/>
</dbReference>
<dbReference type="SUPFAM" id="SSF56112">
    <property type="entry name" value="Protein kinase-like (PK-like)"/>
    <property type="match status" value="1"/>
</dbReference>
<dbReference type="AlphaFoldDB" id="W4MC34"/>
<keyword evidence="3" id="KW-1185">Reference proteome</keyword>
<dbReference type="EMBL" id="AZHX01000502">
    <property type="protein sequence ID" value="ETX07202.1"/>
    <property type="molecule type" value="Genomic_DNA"/>
</dbReference>
<dbReference type="Proteomes" id="UP000019140">
    <property type="component" value="Unassembled WGS sequence"/>
</dbReference>
<feature type="domain" description="Aminoglycoside phosphotransferase" evidence="1">
    <location>
        <begin position="67"/>
        <end position="281"/>
    </location>
</feature>
<dbReference type="HOGENOM" id="CLU_068444_0_0_7"/>
<comment type="caution">
    <text evidence="2">The sequence shown here is derived from an EMBL/GenBank/DDBJ whole genome shotgun (WGS) entry which is preliminary data.</text>
</comment>
<dbReference type="PANTHER" id="PTHR21310">
    <property type="entry name" value="AMINOGLYCOSIDE PHOSPHOTRANSFERASE-RELATED-RELATED"/>
    <property type="match status" value="1"/>
</dbReference>
<dbReference type="InterPro" id="IPR002575">
    <property type="entry name" value="Aminoglycoside_PTrfase"/>
</dbReference>
<organism evidence="2 3">
    <name type="scientific">Candidatus Entotheonella gemina</name>
    <dbReference type="NCBI Taxonomy" id="1429439"/>
    <lineage>
        <taxon>Bacteria</taxon>
        <taxon>Pseudomonadati</taxon>
        <taxon>Nitrospinota/Tectimicrobiota group</taxon>
        <taxon>Candidatus Tectimicrobiota</taxon>
        <taxon>Candidatus Entotheonellia</taxon>
        <taxon>Candidatus Entotheonellales</taxon>
        <taxon>Candidatus Entotheonellaceae</taxon>
        <taxon>Candidatus Entotheonella</taxon>
    </lineage>
</organism>
<dbReference type="InterPro" id="IPR051678">
    <property type="entry name" value="AGP_Transferase"/>
</dbReference>
<protein>
    <recommendedName>
        <fullName evidence="1">Aminoglycoside phosphotransferase domain-containing protein</fullName>
    </recommendedName>
</protein>
<sequence length="377" mass="41664">MICRSLTMMVKLLRNSNASERQGTTIVYPDKSAGEALNETTVGDQLLAALRQRMGDASLEFSEPPTRITGGFETLTYGFRLSAVSGDFAGPLVLRLFNQTDAADQGRREEAVQNALAALGYPVPRVVGQFDAGINGRSFNVIKRIAGHAMTAEVGLTEEASVKVTTWLAKLHSQLHRIPSGPVIEAVEKAGFPRERFSMEARFRYMSRYFEDHALDGLKPAFDWLVRNKPAEQRRSVVCHGDFHPGNVMIEDGNVTGVIDWSAAAFADPEMDVAATLTVIKVAAGELEPKLRPFLDTMAALYLKVYQESTPIDPDKVLYYEAFRCFRTFTRATALHTPGLPPSLVPHDQYPWSGEFAMQMARAQVKEVTGIEMPMTS</sequence>
<evidence type="ECO:0000313" key="2">
    <source>
        <dbReference type="EMBL" id="ETX07202.1"/>
    </source>
</evidence>
<proteinExistence type="predicted"/>
<gene>
    <name evidence="2" type="ORF">ETSY2_12555</name>
</gene>
<name>W4MC34_9BACT</name>
<reference evidence="2 3" key="1">
    <citation type="journal article" date="2014" name="Nature">
        <title>An environmental bacterial taxon with a large and distinct metabolic repertoire.</title>
        <authorList>
            <person name="Wilson M.C."/>
            <person name="Mori T."/>
            <person name="Ruckert C."/>
            <person name="Uria A.R."/>
            <person name="Helf M.J."/>
            <person name="Takada K."/>
            <person name="Gernert C."/>
            <person name="Steffens U.A."/>
            <person name="Heycke N."/>
            <person name="Schmitt S."/>
            <person name="Rinke C."/>
            <person name="Helfrich E.J."/>
            <person name="Brachmann A.O."/>
            <person name="Gurgui C."/>
            <person name="Wakimoto T."/>
            <person name="Kracht M."/>
            <person name="Crusemann M."/>
            <person name="Hentschel U."/>
            <person name="Abe I."/>
            <person name="Matsunaga S."/>
            <person name="Kalinowski J."/>
            <person name="Takeyama H."/>
            <person name="Piel J."/>
        </authorList>
    </citation>
    <scope>NUCLEOTIDE SEQUENCE [LARGE SCALE GENOMIC DNA]</scope>
    <source>
        <strain evidence="3">TSY2</strain>
    </source>
</reference>
<dbReference type="Pfam" id="PF01636">
    <property type="entry name" value="APH"/>
    <property type="match status" value="1"/>
</dbReference>
<evidence type="ECO:0000259" key="1">
    <source>
        <dbReference type="Pfam" id="PF01636"/>
    </source>
</evidence>
<dbReference type="CDD" id="cd05154">
    <property type="entry name" value="ACAD10_11_N-like"/>
    <property type="match status" value="1"/>
</dbReference>